<comment type="similarity">
    <text evidence="2 9">Belongs to the aspartokinase family.</text>
</comment>
<evidence type="ECO:0000256" key="7">
    <source>
        <dbReference type="ARBA" id="ARBA00047872"/>
    </source>
</evidence>
<evidence type="ECO:0000313" key="13">
    <source>
        <dbReference type="EMBL" id="QEN09653.1"/>
    </source>
</evidence>
<dbReference type="Pfam" id="PF22468">
    <property type="entry name" value="ACT_9"/>
    <property type="match status" value="1"/>
</dbReference>
<dbReference type="GO" id="GO:0009088">
    <property type="term" value="P:threonine biosynthetic process"/>
    <property type="evidence" value="ECO:0007669"/>
    <property type="project" value="UniProtKB-UniPathway"/>
</dbReference>
<accession>A0A5C1QNW2</accession>
<dbReference type="NCBIfam" id="TIGR00657">
    <property type="entry name" value="asp_kinases"/>
    <property type="match status" value="1"/>
</dbReference>
<evidence type="ECO:0000259" key="11">
    <source>
        <dbReference type="Pfam" id="PF00696"/>
    </source>
</evidence>
<dbReference type="AlphaFoldDB" id="A0A5C1QNW2"/>
<reference evidence="13 14" key="1">
    <citation type="submission" date="2019-02" db="EMBL/GenBank/DDBJ databases">
        <title>Complete Genome Sequence and Methylome Analysis of free living Spirochaetas.</title>
        <authorList>
            <person name="Fomenkov A."/>
            <person name="Dubinina G."/>
            <person name="Leshcheva N."/>
            <person name="Mikheeva N."/>
            <person name="Grabovich M."/>
            <person name="Vincze T."/>
            <person name="Roberts R.J."/>
        </authorList>
    </citation>
    <scope>NUCLEOTIDE SEQUENCE [LARGE SCALE GENOMIC DNA]</scope>
    <source>
        <strain evidence="13 14">K2</strain>
    </source>
</reference>
<keyword evidence="10" id="KW-0028">Amino-acid biosynthesis</keyword>
<evidence type="ECO:0000313" key="14">
    <source>
        <dbReference type="Proteomes" id="UP000324209"/>
    </source>
</evidence>
<evidence type="ECO:0000256" key="1">
    <source>
        <dbReference type="ARBA" id="ARBA00004766"/>
    </source>
</evidence>
<dbReference type="Pfam" id="PF00696">
    <property type="entry name" value="AA_kinase"/>
    <property type="match status" value="1"/>
</dbReference>
<dbReference type="GO" id="GO:0005524">
    <property type="term" value="F:ATP binding"/>
    <property type="evidence" value="ECO:0007669"/>
    <property type="project" value="UniProtKB-KW"/>
</dbReference>
<dbReference type="SUPFAM" id="SSF55021">
    <property type="entry name" value="ACT-like"/>
    <property type="match status" value="1"/>
</dbReference>
<feature type="domain" description="Aspartate/glutamate/uridylate kinase" evidence="11">
    <location>
        <begin position="22"/>
        <end position="284"/>
    </location>
</feature>
<feature type="binding site" evidence="8">
    <location>
        <begin position="227"/>
        <end position="228"/>
    </location>
    <ligand>
        <name>ATP</name>
        <dbReference type="ChEBI" id="CHEBI:30616"/>
    </ligand>
</feature>
<evidence type="ECO:0000256" key="4">
    <source>
        <dbReference type="ARBA" id="ARBA00022741"/>
    </source>
</evidence>
<comment type="pathway">
    <text evidence="1 10">Amino-acid biosynthesis; L-lysine biosynthesis via DAP pathway; (S)-tetrahydrodipicolinate from L-aspartate: step 1/4.</text>
</comment>
<evidence type="ECO:0000256" key="2">
    <source>
        <dbReference type="ARBA" id="ARBA00010122"/>
    </source>
</evidence>
<evidence type="ECO:0000259" key="12">
    <source>
        <dbReference type="Pfam" id="PF22468"/>
    </source>
</evidence>
<feature type="domain" description="Aspartokinase ACT" evidence="12">
    <location>
        <begin position="393"/>
        <end position="451"/>
    </location>
</feature>
<evidence type="ECO:0000256" key="10">
    <source>
        <dbReference type="RuleBase" id="RU004249"/>
    </source>
</evidence>
<dbReference type="GO" id="GO:0005829">
    <property type="term" value="C:cytosol"/>
    <property type="evidence" value="ECO:0007669"/>
    <property type="project" value="TreeGrafter"/>
</dbReference>
<name>A0A5C1QNW2_9SPIO</name>
<keyword evidence="3 9" id="KW-0808">Transferase</keyword>
<comment type="catalytic activity">
    <reaction evidence="7 9">
        <text>L-aspartate + ATP = 4-phospho-L-aspartate + ADP</text>
        <dbReference type="Rhea" id="RHEA:23776"/>
        <dbReference type="ChEBI" id="CHEBI:29991"/>
        <dbReference type="ChEBI" id="CHEBI:30616"/>
        <dbReference type="ChEBI" id="CHEBI:57535"/>
        <dbReference type="ChEBI" id="CHEBI:456216"/>
        <dbReference type="EC" id="2.7.2.4"/>
    </reaction>
</comment>
<dbReference type="Gene3D" id="3.30.2130.10">
    <property type="entry name" value="VC0802-like"/>
    <property type="match status" value="1"/>
</dbReference>
<dbReference type="UniPathway" id="UPA00034">
    <property type="reaction ID" value="UER00015"/>
</dbReference>
<dbReference type="UniPathway" id="UPA00051">
    <property type="reaction ID" value="UER00462"/>
</dbReference>
<keyword evidence="4 8" id="KW-0547">Nucleotide-binding</keyword>
<dbReference type="PIRSF" id="PIRSF000726">
    <property type="entry name" value="Asp_kin"/>
    <property type="match status" value="1"/>
</dbReference>
<dbReference type="SUPFAM" id="SSF53633">
    <property type="entry name" value="Carbamate kinase-like"/>
    <property type="match status" value="1"/>
</dbReference>
<dbReference type="GO" id="GO:0009090">
    <property type="term" value="P:homoserine biosynthetic process"/>
    <property type="evidence" value="ECO:0007669"/>
    <property type="project" value="TreeGrafter"/>
</dbReference>
<dbReference type="UniPathway" id="UPA00050">
    <property type="reaction ID" value="UER00461"/>
</dbReference>
<comment type="pathway">
    <text evidence="10">Amino-acid biosynthesis; L-threonine biosynthesis; L-threonine from L-aspartate: step 1/5.</text>
</comment>
<dbReference type="Proteomes" id="UP000324209">
    <property type="component" value="Chromosome"/>
</dbReference>
<evidence type="ECO:0000256" key="6">
    <source>
        <dbReference type="ARBA" id="ARBA00022840"/>
    </source>
</evidence>
<dbReference type="PANTHER" id="PTHR21499">
    <property type="entry name" value="ASPARTATE KINASE"/>
    <property type="match status" value="1"/>
</dbReference>
<dbReference type="InterPro" id="IPR005260">
    <property type="entry name" value="Asp_kin_monofn"/>
</dbReference>
<dbReference type="InterPro" id="IPR001341">
    <property type="entry name" value="Asp_kinase"/>
</dbReference>
<dbReference type="EMBL" id="CP036150">
    <property type="protein sequence ID" value="QEN09653.1"/>
    <property type="molecule type" value="Genomic_DNA"/>
</dbReference>
<protein>
    <recommendedName>
        <fullName evidence="9">Aspartokinase</fullName>
        <ecNumber evidence="9">2.7.2.4</ecNumber>
    </recommendedName>
</protein>
<keyword evidence="6 8" id="KW-0067">ATP-binding</keyword>
<dbReference type="NCBIfam" id="NF006540">
    <property type="entry name" value="PRK09034.1"/>
    <property type="match status" value="1"/>
</dbReference>
<dbReference type="InterPro" id="IPR001048">
    <property type="entry name" value="Asp/Glu/Uridylate_kinase"/>
</dbReference>
<evidence type="ECO:0000256" key="8">
    <source>
        <dbReference type="PIRSR" id="PIRSR000726-1"/>
    </source>
</evidence>
<gene>
    <name evidence="13" type="ORF">EXM22_17290</name>
</gene>
<dbReference type="InterPro" id="IPR018042">
    <property type="entry name" value="Aspartate_kinase_CS"/>
</dbReference>
<dbReference type="GO" id="GO:0009089">
    <property type="term" value="P:lysine biosynthetic process via diaminopimelate"/>
    <property type="evidence" value="ECO:0007669"/>
    <property type="project" value="UniProtKB-UniPathway"/>
</dbReference>
<dbReference type="OrthoDB" id="9799110at2"/>
<feature type="binding site" evidence="8">
    <location>
        <position position="136"/>
    </location>
    <ligand>
        <name>substrate</name>
    </ligand>
</feature>
<evidence type="ECO:0000256" key="3">
    <source>
        <dbReference type="ARBA" id="ARBA00022679"/>
    </source>
</evidence>
<dbReference type="PANTHER" id="PTHR21499:SF67">
    <property type="entry name" value="ASPARTOKINASE 3"/>
    <property type="match status" value="1"/>
</dbReference>
<comment type="pathway">
    <text evidence="10">Amino-acid biosynthesis; L-methionine biosynthesis via de novo pathway; L-homoserine from L-aspartate: step 1/3.</text>
</comment>
<proteinExistence type="inferred from homology"/>
<dbReference type="PROSITE" id="PS00324">
    <property type="entry name" value="ASPARTOKINASE"/>
    <property type="match status" value="1"/>
</dbReference>
<evidence type="ECO:0000256" key="5">
    <source>
        <dbReference type="ARBA" id="ARBA00022777"/>
    </source>
</evidence>
<dbReference type="GO" id="GO:0004072">
    <property type="term" value="F:aspartate kinase activity"/>
    <property type="evidence" value="ECO:0007669"/>
    <property type="project" value="UniProtKB-EC"/>
</dbReference>
<organism evidence="13 14">
    <name type="scientific">Oceanispirochaeta crateris</name>
    <dbReference type="NCBI Taxonomy" id="2518645"/>
    <lineage>
        <taxon>Bacteria</taxon>
        <taxon>Pseudomonadati</taxon>
        <taxon>Spirochaetota</taxon>
        <taxon>Spirochaetia</taxon>
        <taxon>Spirochaetales</taxon>
        <taxon>Spirochaetaceae</taxon>
        <taxon>Oceanispirochaeta</taxon>
    </lineage>
</organism>
<dbReference type="EC" id="2.7.2.4" evidence="9"/>
<keyword evidence="14" id="KW-1185">Reference proteome</keyword>
<dbReference type="InterPro" id="IPR036393">
    <property type="entry name" value="AceGlu_kinase-like_sf"/>
</dbReference>
<feature type="binding site" evidence="8">
    <location>
        <position position="71"/>
    </location>
    <ligand>
        <name>substrate</name>
    </ligand>
</feature>
<feature type="binding site" evidence="8">
    <location>
        <position position="238"/>
    </location>
    <ligand>
        <name>ATP</name>
        <dbReference type="ChEBI" id="CHEBI:30616"/>
    </ligand>
</feature>
<dbReference type="Gene3D" id="3.40.1160.10">
    <property type="entry name" value="Acetylglutamate kinase-like"/>
    <property type="match status" value="1"/>
</dbReference>
<dbReference type="InterPro" id="IPR045865">
    <property type="entry name" value="ACT-like_dom_sf"/>
</dbReference>
<dbReference type="InterPro" id="IPR054352">
    <property type="entry name" value="ACT_Aspartokinase"/>
</dbReference>
<keyword evidence="5 9" id="KW-0418">Kinase</keyword>
<evidence type="ECO:0000256" key="9">
    <source>
        <dbReference type="RuleBase" id="RU003448"/>
    </source>
</evidence>
<sequence length="456" mass="49972">MTFILPQKIVCGSFLRTKGNIMLKIAKFGGTSLATAEQMKKVRDIINADMSRRIIVPSAPGKAHKDDVKITDLLLMIHEKVKMNQSFDNEWDRIVSRFQTMIKDLNLDIDLSSELKTTKDKILSGAGEDYIVSRGEAINGRILAALLGAEFVEAGDVIIINSSGKVHPSSYEKVLSRCSDSGKRYVIPGFYGKNEEGEIRTLSRGGSDVTGAVAANALSADLYENWTDVSGFMMTDPRIIPEAATIQQITYQELRDLAYMGAGVLHDEAIFPVQEKGIPINIRNTNRPLDDGTLILPSRDSSTQKICGISGVKGFTAFTIKKAMRNADLSLSRKIVELFESHDILAEHILSGIDTVTVVVKENGLELKKDKIIEGLKALEVDEVKVDDKMSLVAMVGNGMKFLPNLMTDLFSSLAAEGVTLRMIDFGSSDQNIIIGVDEADHNKAIKGIYKSIPSK</sequence>
<feature type="binding site" evidence="8">
    <location>
        <begin position="27"/>
        <end position="30"/>
    </location>
    <ligand>
        <name>ATP</name>
        <dbReference type="ChEBI" id="CHEBI:30616"/>
    </ligand>
</feature>
<dbReference type="KEGG" id="ock:EXM22_17290"/>